<dbReference type="InterPro" id="IPR025669">
    <property type="entry name" value="AAA_dom"/>
</dbReference>
<dbReference type="CDD" id="cd02042">
    <property type="entry name" value="ParAB_family"/>
    <property type="match status" value="1"/>
</dbReference>
<keyword evidence="3" id="KW-1185">Reference proteome</keyword>
<dbReference type="eggNOG" id="COG1192">
    <property type="taxonomic scope" value="Bacteria"/>
</dbReference>
<dbReference type="Gene3D" id="3.40.50.300">
    <property type="entry name" value="P-loop containing nucleotide triphosphate hydrolases"/>
    <property type="match status" value="1"/>
</dbReference>
<accession>E0S3B8</accession>
<gene>
    <name evidence="2" type="ordered locus">bpr_III214</name>
</gene>
<dbReference type="Pfam" id="PF13614">
    <property type="entry name" value="AAA_31"/>
    <property type="match status" value="1"/>
</dbReference>
<dbReference type="Proteomes" id="UP000001299">
    <property type="component" value="Chromosome 2"/>
</dbReference>
<proteinExistence type="predicted"/>
<dbReference type="AlphaFoldDB" id="E0S3B8"/>
<sequence>MPTVFVVANQKGGIGKSTTATNLAGIIGRNHKTLLIDADPQGNSTSTYNAQIEDVATLYDVIIDSDKLPISEAIQHTENGDIVASDPLLVKAEKMLDGELEGFYRLKDALDNLEGYEYIVIDTAPSLNIILYNCLIAADKVIIPVTADSYAMQGIQQLYDTIMSVKRRQNKDLSIAGLLLVRYSGRSNLERETRDNIENIAQKMDTKLFKTVIRECVKTKEAQEAKKLLIDYAPKCNTCLDYLDFVKELKIK</sequence>
<evidence type="ECO:0000313" key="2">
    <source>
        <dbReference type="EMBL" id="ADL35900.1"/>
    </source>
</evidence>
<dbReference type="STRING" id="515622.bpr_III214"/>
<dbReference type="KEGG" id="bpb:bpr_III214"/>
<feature type="domain" description="AAA" evidence="1">
    <location>
        <begin position="4"/>
        <end position="175"/>
    </location>
</feature>
<dbReference type="PIRSF" id="PIRSF009320">
    <property type="entry name" value="Nuc_binding_HP_1000"/>
    <property type="match status" value="1"/>
</dbReference>
<dbReference type="SUPFAM" id="SSF52540">
    <property type="entry name" value="P-loop containing nucleoside triphosphate hydrolases"/>
    <property type="match status" value="1"/>
</dbReference>
<dbReference type="PANTHER" id="PTHR13696:SF52">
    <property type="entry name" value="PARA FAMILY PROTEIN CT_582"/>
    <property type="match status" value="1"/>
</dbReference>
<organism evidence="2 3">
    <name type="scientific">Butyrivibrio proteoclasticus (strain ATCC 51982 / DSM 14932 / B316)</name>
    <name type="common">Clostridium proteoclasticum</name>
    <dbReference type="NCBI Taxonomy" id="515622"/>
    <lineage>
        <taxon>Bacteria</taxon>
        <taxon>Bacillati</taxon>
        <taxon>Bacillota</taxon>
        <taxon>Clostridia</taxon>
        <taxon>Lachnospirales</taxon>
        <taxon>Lachnospiraceae</taxon>
        <taxon>Butyrivibrio</taxon>
    </lineage>
</organism>
<evidence type="ECO:0000313" key="3">
    <source>
        <dbReference type="Proteomes" id="UP000001299"/>
    </source>
</evidence>
<dbReference type="InterPro" id="IPR050678">
    <property type="entry name" value="DNA_Partitioning_ATPase"/>
</dbReference>
<protein>
    <submittedName>
        <fullName evidence="2">ParA family ATPase</fullName>
    </submittedName>
</protein>
<dbReference type="HOGENOM" id="CLU_037612_1_4_9"/>
<dbReference type="EMBL" id="CP001811">
    <property type="protein sequence ID" value="ADL35900.1"/>
    <property type="molecule type" value="Genomic_DNA"/>
</dbReference>
<name>E0S3B8_BUTPB</name>
<dbReference type="InterPro" id="IPR027417">
    <property type="entry name" value="P-loop_NTPase"/>
</dbReference>
<evidence type="ECO:0000259" key="1">
    <source>
        <dbReference type="Pfam" id="PF13614"/>
    </source>
</evidence>
<dbReference type="RefSeq" id="WP_013282550.1">
    <property type="nucleotide sequence ID" value="NC_014388.1"/>
</dbReference>
<dbReference type="PANTHER" id="PTHR13696">
    <property type="entry name" value="P-LOOP CONTAINING NUCLEOSIDE TRIPHOSPHATE HYDROLASE"/>
    <property type="match status" value="1"/>
</dbReference>
<reference evidence="2 3" key="1">
    <citation type="journal article" date="2010" name="PLoS ONE">
        <title>The glycobiome of the rumen bacterium Butyrivibrio proteoclasticus B316(T) highlights adaptation to a polysaccharide-rich environment.</title>
        <authorList>
            <person name="Kelly W.J."/>
            <person name="Leahy S.C."/>
            <person name="Altermann E."/>
            <person name="Yeoman C.J."/>
            <person name="Dunne J.C."/>
            <person name="Kong Z."/>
            <person name="Pacheco D.M."/>
            <person name="Li D."/>
            <person name="Noel S.J."/>
            <person name="Moon C.D."/>
            <person name="Cookson A.L."/>
            <person name="Attwood G.T."/>
        </authorList>
    </citation>
    <scope>NUCLEOTIDE SEQUENCE [LARGE SCALE GENOMIC DNA]</scope>
    <source>
        <strain evidence="3">ATCC 51982 / DSM 14932 / B316</strain>
    </source>
</reference>